<proteinExistence type="inferred from homology"/>
<evidence type="ECO:0000256" key="8">
    <source>
        <dbReference type="ARBA" id="ARBA00023065"/>
    </source>
</evidence>
<dbReference type="EMBL" id="CP001810">
    <property type="protein sequence ID" value="ADL35483.1"/>
    <property type="molecule type" value="Genomic_DNA"/>
</dbReference>
<dbReference type="Gene3D" id="1.20.1530.20">
    <property type="match status" value="1"/>
</dbReference>
<keyword evidence="9 11" id="KW-0472">Membrane</keyword>
<feature type="domain" description="Cation/H+ exchanger transmembrane" evidence="12">
    <location>
        <begin position="15"/>
        <end position="384"/>
    </location>
</feature>
<keyword evidence="8" id="KW-0406">Ion transport</keyword>
<protein>
    <submittedName>
        <fullName evidence="13">Na+/H+ antiporter</fullName>
    </submittedName>
</protein>
<evidence type="ECO:0000256" key="11">
    <source>
        <dbReference type="SAM" id="Phobius"/>
    </source>
</evidence>
<dbReference type="AlphaFoldDB" id="E0RZR7"/>
<keyword evidence="6 11" id="KW-1133">Transmembrane helix</keyword>
<feature type="transmembrane region" description="Helical" evidence="11">
    <location>
        <begin position="183"/>
        <end position="206"/>
    </location>
</feature>
<dbReference type="eggNOG" id="COG0475">
    <property type="taxonomic scope" value="Bacteria"/>
</dbReference>
<reference evidence="13 14" key="1">
    <citation type="journal article" date="2010" name="PLoS ONE">
        <title>The glycobiome of the rumen bacterium Butyrivibrio proteoclasticus B316(T) highlights adaptation to a polysaccharide-rich environment.</title>
        <authorList>
            <person name="Kelly W.J."/>
            <person name="Leahy S.C."/>
            <person name="Altermann E."/>
            <person name="Yeoman C.J."/>
            <person name="Dunne J.C."/>
            <person name="Kong Z."/>
            <person name="Pacheco D.M."/>
            <person name="Li D."/>
            <person name="Noel S.J."/>
            <person name="Moon C.D."/>
            <person name="Cookson A.L."/>
            <person name="Attwood G.T."/>
        </authorList>
    </citation>
    <scope>NUCLEOTIDE SEQUENCE [LARGE SCALE GENOMIC DNA]</scope>
    <source>
        <strain evidence="14">ATCC 51982 / DSM 14932 / B316</strain>
    </source>
</reference>
<dbReference type="GO" id="GO:1902600">
    <property type="term" value="P:proton transmembrane transport"/>
    <property type="evidence" value="ECO:0007669"/>
    <property type="project" value="InterPro"/>
</dbReference>
<feature type="transmembrane region" description="Helical" evidence="11">
    <location>
        <begin position="154"/>
        <end position="177"/>
    </location>
</feature>
<evidence type="ECO:0000256" key="6">
    <source>
        <dbReference type="ARBA" id="ARBA00022989"/>
    </source>
</evidence>
<organism evidence="13 14">
    <name type="scientific">Butyrivibrio proteoclasticus (strain ATCC 51982 / DSM 14932 / B316)</name>
    <name type="common">Clostridium proteoclasticum</name>
    <dbReference type="NCBI Taxonomy" id="515622"/>
    <lineage>
        <taxon>Bacteria</taxon>
        <taxon>Bacillati</taxon>
        <taxon>Bacillota</taxon>
        <taxon>Clostridia</taxon>
        <taxon>Lachnospirales</taxon>
        <taxon>Lachnospiraceae</taxon>
        <taxon>Butyrivibrio</taxon>
    </lineage>
</organism>
<comment type="subcellular location">
    <subcellularLocation>
        <location evidence="1">Membrane</location>
        <topology evidence="1">Multi-pass membrane protein</topology>
    </subcellularLocation>
</comment>
<dbReference type="Pfam" id="PF00999">
    <property type="entry name" value="Na_H_Exchanger"/>
    <property type="match status" value="1"/>
</dbReference>
<evidence type="ECO:0000256" key="7">
    <source>
        <dbReference type="ARBA" id="ARBA00023053"/>
    </source>
</evidence>
<evidence type="ECO:0000313" key="13">
    <source>
        <dbReference type="EMBL" id="ADL35483.1"/>
    </source>
</evidence>
<name>E0RZR7_BUTPB</name>
<evidence type="ECO:0000313" key="14">
    <source>
        <dbReference type="Proteomes" id="UP000001299"/>
    </source>
</evidence>
<evidence type="ECO:0000256" key="10">
    <source>
        <dbReference type="ARBA" id="ARBA00023201"/>
    </source>
</evidence>
<feature type="transmembrane region" description="Helical" evidence="11">
    <location>
        <begin position="120"/>
        <end position="142"/>
    </location>
</feature>
<dbReference type="InterPro" id="IPR006153">
    <property type="entry name" value="Cation/H_exchanger_TM"/>
</dbReference>
<evidence type="ECO:0000256" key="9">
    <source>
        <dbReference type="ARBA" id="ARBA00023136"/>
    </source>
</evidence>
<feature type="transmembrane region" description="Helical" evidence="11">
    <location>
        <begin position="85"/>
        <end position="108"/>
    </location>
</feature>
<evidence type="ECO:0000256" key="5">
    <source>
        <dbReference type="ARBA" id="ARBA00022692"/>
    </source>
</evidence>
<feature type="transmembrane region" description="Helical" evidence="11">
    <location>
        <begin position="55"/>
        <end position="73"/>
    </location>
</feature>
<evidence type="ECO:0000259" key="12">
    <source>
        <dbReference type="Pfam" id="PF00999"/>
    </source>
</evidence>
<dbReference type="KEGG" id="bpb:bpr_I2751"/>
<feature type="transmembrane region" description="Helical" evidence="11">
    <location>
        <begin position="271"/>
        <end position="291"/>
    </location>
</feature>
<evidence type="ECO:0000256" key="2">
    <source>
        <dbReference type="ARBA" id="ARBA00005551"/>
    </source>
</evidence>
<dbReference type="HOGENOM" id="CLU_005126_7_1_9"/>
<evidence type="ECO:0000256" key="4">
    <source>
        <dbReference type="ARBA" id="ARBA00022449"/>
    </source>
</evidence>
<feature type="transmembrane region" description="Helical" evidence="11">
    <location>
        <begin position="241"/>
        <end position="259"/>
    </location>
</feature>
<dbReference type="Proteomes" id="UP000001299">
    <property type="component" value="Chromosome 1"/>
</dbReference>
<comment type="similarity">
    <text evidence="2">Belongs to the monovalent cation:proton antiporter 2 (CPA2) transporter (TC 2.A.37) family.</text>
</comment>
<feature type="transmembrane region" description="Helical" evidence="11">
    <location>
        <begin position="6"/>
        <end position="25"/>
    </location>
</feature>
<sequence>MDTIQILRDLFIIIVMAKLFGLIARRLHAPQVAGEIIAGLLIGPTLLNLVNPSDFLSGMAEIGVILLMFSAGLETDIDKLKKSGLKATILACTGVGVPLVLGTLLYMAFYGFAAPGSTEFIKALFIGTILTATSVSITVQVLKELGKISTEVGTTIMSAAIIDDVIGIVVLTAVLGLKDPNANLAAVCLKTVAFFALSVVVGIIIFKIMSKAEAKWPHTRRIPIMGLALAFAMSYVADKYFGVADITGAYVAGIILSSLDNSEYIDRKMDINSYMLFGPVFFASVGIQTNLRSVDMTILAFSAAFVVVGLLGKVVGCGIVAKLLKYNTSDSLKIGVGMMTRGEVALIVAQRGLKADIVDSRYFTAVILLIILSSILTPIILKAIYASDDKANSPA</sequence>
<evidence type="ECO:0000256" key="1">
    <source>
        <dbReference type="ARBA" id="ARBA00004141"/>
    </source>
</evidence>
<dbReference type="GO" id="GO:0016020">
    <property type="term" value="C:membrane"/>
    <property type="evidence" value="ECO:0007669"/>
    <property type="project" value="UniProtKB-SubCell"/>
</dbReference>
<dbReference type="RefSeq" id="WP_013282136.1">
    <property type="nucleotide sequence ID" value="NC_014387.1"/>
</dbReference>
<dbReference type="InterPro" id="IPR038770">
    <property type="entry name" value="Na+/solute_symporter_sf"/>
</dbReference>
<feature type="transmembrane region" description="Helical" evidence="11">
    <location>
        <begin position="32"/>
        <end position="49"/>
    </location>
</feature>
<keyword evidence="5 11" id="KW-0812">Transmembrane</keyword>
<keyword evidence="14" id="KW-1185">Reference proteome</keyword>
<accession>E0RZR7</accession>
<keyword evidence="4" id="KW-0050">Antiport</keyword>
<feature type="transmembrane region" description="Helical" evidence="11">
    <location>
        <begin position="297"/>
        <end position="324"/>
    </location>
</feature>
<dbReference type="STRING" id="515622.bpr_I2751"/>
<gene>
    <name evidence="13" type="ordered locus">bpr_I2751</name>
</gene>
<evidence type="ECO:0000256" key="3">
    <source>
        <dbReference type="ARBA" id="ARBA00022448"/>
    </source>
</evidence>
<keyword evidence="7" id="KW-0915">Sodium</keyword>
<keyword evidence="10" id="KW-0739">Sodium transport</keyword>
<dbReference type="PANTHER" id="PTHR43562:SF3">
    <property type="entry name" value="SODIUM ION_PROTON EXCHANGER (EUROFUNG)"/>
    <property type="match status" value="1"/>
</dbReference>
<dbReference type="PANTHER" id="PTHR43562">
    <property type="entry name" value="NAPA-TYPE SODIUM/HYDROGEN ANTIPORTER"/>
    <property type="match status" value="1"/>
</dbReference>
<feature type="transmembrane region" description="Helical" evidence="11">
    <location>
        <begin position="362"/>
        <end position="385"/>
    </location>
</feature>
<keyword evidence="3" id="KW-0813">Transport</keyword>
<dbReference type="GO" id="GO:0015297">
    <property type="term" value="F:antiporter activity"/>
    <property type="evidence" value="ECO:0007669"/>
    <property type="project" value="UniProtKB-KW"/>
</dbReference>
<dbReference type="GO" id="GO:0006814">
    <property type="term" value="P:sodium ion transport"/>
    <property type="evidence" value="ECO:0007669"/>
    <property type="project" value="UniProtKB-KW"/>
</dbReference>